<keyword evidence="1" id="KW-0812">Transmembrane</keyword>
<dbReference type="SUPFAM" id="SSF54523">
    <property type="entry name" value="Pili subunits"/>
    <property type="match status" value="1"/>
</dbReference>
<evidence type="ECO:0000313" key="2">
    <source>
        <dbReference type="EMBL" id="RPJ65327.1"/>
    </source>
</evidence>
<dbReference type="RefSeq" id="WP_124028874.1">
    <property type="nucleotide sequence ID" value="NZ_JBHRSN010000014.1"/>
</dbReference>
<dbReference type="Gene3D" id="3.30.700.10">
    <property type="entry name" value="Glycoprotein, Type 4 Pilin"/>
    <property type="match status" value="1"/>
</dbReference>
<proteinExistence type="predicted"/>
<dbReference type="InterPro" id="IPR045584">
    <property type="entry name" value="Pilin-like"/>
</dbReference>
<protein>
    <submittedName>
        <fullName evidence="2">Prepilin-type N-terminal cleavage/methylation domain-containing protein</fullName>
    </submittedName>
</protein>
<dbReference type="NCBIfam" id="TIGR02532">
    <property type="entry name" value="IV_pilin_GFxxxE"/>
    <property type="match status" value="1"/>
</dbReference>
<accession>A0A3N5XWR1</accession>
<sequence>MKQQRGFTLIELIIVIVILGILAVTAAPRFIDLQGDAREATLDGVKAAIQGGSQLVYAKAAIDGVQADNDAADSTVSINGQNVNVTFGYPDASEADVATLGAWLELNVSLVLNDANADFLLVIGNGDADTPADGQFAIMPIDTDFVAAPAADEGCQVVYTQAADENSSPDVTINAGGC</sequence>
<keyword evidence="1" id="KW-0472">Membrane</keyword>
<dbReference type="AlphaFoldDB" id="A0A3N5XWR1"/>
<dbReference type="OrthoDB" id="6265993at2"/>
<comment type="caution">
    <text evidence="2">The sequence shown here is derived from an EMBL/GenBank/DDBJ whole genome shotgun (WGS) entry which is preliminary data.</text>
</comment>
<reference evidence="2 3" key="1">
    <citation type="submission" date="2018-11" db="EMBL/GenBank/DDBJ databases">
        <authorList>
            <person name="Ye M.-Q."/>
            <person name="Du Z.-J."/>
        </authorList>
    </citation>
    <scope>NUCLEOTIDE SEQUENCE [LARGE SCALE GENOMIC DNA]</scope>
    <source>
        <strain evidence="2 3">U0105</strain>
    </source>
</reference>
<gene>
    <name evidence="2" type="ORF">DRW07_15595</name>
</gene>
<name>A0A3N5XWR1_9ALTE</name>
<dbReference type="Pfam" id="PF07963">
    <property type="entry name" value="N_methyl"/>
    <property type="match status" value="1"/>
</dbReference>
<dbReference type="PROSITE" id="PS00409">
    <property type="entry name" value="PROKAR_NTER_METHYL"/>
    <property type="match status" value="1"/>
</dbReference>
<evidence type="ECO:0000313" key="3">
    <source>
        <dbReference type="Proteomes" id="UP000275281"/>
    </source>
</evidence>
<feature type="transmembrane region" description="Helical" evidence="1">
    <location>
        <begin position="12"/>
        <end position="31"/>
    </location>
</feature>
<dbReference type="InterPro" id="IPR012902">
    <property type="entry name" value="N_methyl_site"/>
</dbReference>
<evidence type="ECO:0000256" key="1">
    <source>
        <dbReference type="SAM" id="Phobius"/>
    </source>
</evidence>
<dbReference type="EMBL" id="RPOK01000005">
    <property type="protein sequence ID" value="RPJ65327.1"/>
    <property type="molecule type" value="Genomic_DNA"/>
</dbReference>
<keyword evidence="1" id="KW-1133">Transmembrane helix</keyword>
<organism evidence="2 3">
    <name type="scientific">Alteromonas sediminis</name>
    <dbReference type="NCBI Taxonomy" id="2259342"/>
    <lineage>
        <taxon>Bacteria</taxon>
        <taxon>Pseudomonadati</taxon>
        <taxon>Pseudomonadota</taxon>
        <taxon>Gammaproteobacteria</taxon>
        <taxon>Alteromonadales</taxon>
        <taxon>Alteromonadaceae</taxon>
        <taxon>Alteromonas/Salinimonas group</taxon>
        <taxon>Alteromonas</taxon>
    </lineage>
</organism>
<dbReference type="Proteomes" id="UP000275281">
    <property type="component" value="Unassembled WGS sequence"/>
</dbReference>
<keyword evidence="3" id="KW-1185">Reference proteome</keyword>